<name>A0A7C9M688_9DEIO</name>
<proteinExistence type="predicted"/>
<protein>
    <submittedName>
        <fullName evidence="1">Uncharacterized protein</fullName>
    </submittedName>
</protein>
<keyword evidence="2" id="KW-1185">Reference proteome</keyword>
<evidence type="ECO:0000313" key="1">
    <source>
        <dbReference type="EMBL" id="MVN85339.1"/>
    </source>
</evidence>
<dbReference type="RefSeq" id="WP_157457352.1">
    <property type="nucleotide sequence ID" value="NZ_WQLB01000001.1"/>
</dbReference>
<sequence>MTETLHVRWKPGTLDTLLVTSPHGTLDWNVLIFERIYGAQAVAQLYLTGRASVTRVALPAEAPINTVTARVA</sequence>
<dbReference type="AlphaFoldDB" id="A0A7C9M688"/>
<accession>A0A7C9M688</accession>
<reference evidence="1 2" key="1">
    <citation type="submission" date="2019-12" db="EMBL/GenBank/DDBJ databases">
        <title>Deinococcus sp. HMF7620 Genome sequencing and assembly.</title>
        <authorList>
            <person name="Kang H."/>
            <person name="Kim H."/>
            <person name="Joh K."/>
        </authorList>
    </citation>
    <scope>NUCLEOTIDE SEQUENCE [LARGE SCALE GENOMIC DNA]</scope>
    <source>
        <strain evidence="1 2">HMF7620</strain>
    </source>
</reference>
<organism evidence="1 2">
    <name type="scientific">Deinococcus arboris</name>
    <dbReference type="NCBI Taxonomy" id="2682977"/>
    <lineage>
        <taxon>Bacteria</taxon>
        <taxon>Thermotogati</taxon>
        <taxon>Deinococcota</taxon>
        <taxon>Deinococci</taxon>
        <taxon>Deinococcales</taxon>
        <taxon>Deinococcaceae</taxon>
        <taxon>Deinococcus</taxon>
    </lineage>
</organism>
<gene>
    <name evidence="1" type="ORF">GO986_00980</name>
</gene>
<dbReference type="EMBL" id="WQLB01000001">
    <property type="protein sequence ID" value="MVN85339.1"/>
    <property type="molecule type" value="Genomic_DNA"/>
</dbReference>
<dbReference type="Proteomes" id="UP000483286">
    <property type="component" value="Unassembled WGS sequence"/>
</dbReference>
<evidence type="ECO:0000313" key="2">
    <source>
        <dbReference type="Proteomes" id="UP000483286"/>
    </source>
</evidence>
<comment type="caution">
    <text evidence="1">The sequence shown here is derived from an EMBL/GenBank/DDBJ whole genome shotgun (WGS) entry which is preliminary data.</text>
</comment>